<sequence>MSFLRVSRFATVRGSRPYPIALSFAHFPQCRQKFSSTTVTMAERHFQRPAVFVCDMQEKFRNAIWQFDKIVVTAQKVLRAAQTLNIPVVVTTQNAAKLGGAVSELEPLISSAKINADKTAFSMMRVPSIANEFAHVTDGAAQQAQVAIVGIESHICVTQTALDLVARGHRVYVLADGVSSCNPEEIPIALARLRAAGVTVTTSESWLYECMGDAAIPEFREIAKIVKETSASTKAVLKDLLSKI</sequence>
<name>A0ACC0DEG1_9PEZI</name>
<gene>
    <name evidence="1" type="ORF">F4821DRAFT_227570</name>
</gene>
<protein>
    <submittedName>
        <fullName evidence="1">Isochorismatase hydrolase</fullName>
    </submittedName>
</protein>
<evidence type="ECO:0000313" key="2">
    <source>
        <dbReference type="Proteomes" id="UP001497680"/>
    </source>
</evidence>
<dbReference type="Proteomes" id="UP001497680">
    <property type="component" value="Unassembled WGS sequence"/>
</dbReference>
<proteinExistence type="predicted"/>
<keyword evidence="1" id="KW-0378">Hydrolase</keyword>
<evidence type="ECO:0000313" key="1">
    <source>
        <dbReference type="EMBL" id="KAI6091134.1"/>
    </source>
</evidence>
<keyword evidence="2" id="KW-1185">Reference proteome</keyword>
<comment type="caution">
    <text evidence="1">The sequence shown here is derived from an EMBL/GenBank/DDBJ whole genome shotgun (WGS) entry which is preliminary data.</text>
</comment>
<organism evidence="1 2">
    <name type="scientific">Hypoxylon rubiginosum</name>
    <dbReference type="NCBI Taxonomy" id="110542"/>
    <lineage>
        <taxon>Eukaryota</taxon>
        <taxon>Fungi</taxon>
        <taxon>Dikarya</taxon>
        <taxon>Ascomycota</taxon>
        <taxon>Pezizomycotina</taxon>
        <taxon>Sordariomycetes</taxon>
        <taxon>Xylariomycetidae</taxon>
        <taxon>Xylariales</taxon>
        <taxon>Hypoxylaceae</taxon>
        <taxon>Hypoxylon</taxon>
    </lineage>
</organism>
<dbReference type="EMBL" id="MU394288">
    <property type="protein sequence ID" value="KAI6091134.1"/>
    <property type="molecule type" value="Genomic_DNA"/>
</dbReference>
<reference evidence="1 2" key="1">
    <citation type="journal article" date="2022" name="New Phytol.">
        <title>Ecological generalism drives hyperdiversity of secondary metabolite gene clusters in xylarialean endophytes.</title>
        <authorList>
            <person name="Franco M.E.E."/>
            <person name="Wisecaver J.H."/>
            <person name="Arnold A.E."/>
            <person name="Ju Y.M."/>
            <person name="Slot J.C."/>
            <person name="Ahrendt S."/>
            <person name="Moore L.P."/>
            <person name="Eastman K.E."/>
            <person name="Scott K."/>
            <person name="Konkel Z."/>
            <person name="Mondo S.J."/>
            <person name="Kuo A."/>
            <person name="Hayes R.D."/>
            <person name="Haridas S."/>
            <person name="Andreopoulos B."/>
            <person name="Riley R."/>
            <person name="LaButti K."/>
            <person name="Pangilinan J."/>
            <person name="Lipzen A."/>
            <person name="Amirebrahimi M."/>
            <person name="Yan J."/>
            <person name="Adam C."/>
            <person name="Keymanesh K."/>
            <person name="Ng V."/>
            <person name="Louie K."/>
            <person name="Northen T."/>
            <person name="Drula E."/>
            <person name="Henrissat B."/>
            <person name="Hsieh H.M."/>
            <person name="Youens-Clark K."/>
            <person name="Lutzoni F."/>
            <person name="Miadlikowska J."/>
            <person name="Eastwood D.C."/>
            <person name="Hamelin R.C."/>
            <person name="Grigoriev I.V."/>
            <person name="U'Ren J.M."/>
        </authorList>
    </citation>
    <scope>NUCLEOTIDE SEQUENCE [LARGE SCALE GENOMIC DNA]</scope>
    <source>
        <strain evidence="1 2">ER1909</strain>
    </source>
</reference>
<accession>A0ACC0DEG1</accession>